<dbReference type="SUPFAM" id="SSF51445">
    <property type="entry name" value="(Trans)glycosidases"/>
    <property type="match status" value="1"/>
</dbReference>
<gene>
    <name evidence="3" type="ORF">CYLTODRAFT_453822</name>
</gene>
<dbReference type="AlphaFoldDB" id="A0A0D7BC77"/>
<keyword evidence="3" id="KW-0378">Hydrolase</keyword>
<keyword evidence="4" id="KW-1185">Reference proteome</keyword>
<evidence type="ECO:0000313" key="4">
    <source>
        <dbReference type="Proteomes" id="UP000054007"/>
    </source>
</evidence>
<feature type="signal peptide" evidence="2">
    <location>
        <begin position="1"/>
        <end position="18"/>
    </location>
</feature>
<dbReference type="GO" id="GO:0016985">
    <property type="term" value="F:mannan endo-1,4-beta-mannosidase activity"/>
    <property type="evidence" value="ECO:0007669"/>
    <property type="project" value="UniProtKB-EC"/>
</dbReference>
<reference evidence="3 4" key="1">
    <citation type="journal article" date="2015" name="Fungal Genet. Biol.">
        <title>Evolution of novel wood decay mechanisms in Agaricales revealed by the genome sequences of Fistulina hepatica and Cylindrobasidium torrendii.</title>
        <authorList>
            <person name="Floudas D."/>
            <person name="Held B.W."/>
            <person name="Riley R."/>
            <person name="Nagy L.G."/>
            <person name="Koehler G."/>
            <person name="Ransdell A.S."/>
            <person name="Younus H."/>
            <person name="Chow J."/>
            <person name="Chiniquy J."/>
            <person name="Lipzen A."/>
            <person name="Tritt A."/>
            <person name="Sun H."/>
            <person name="Haridas S."/>
            <person name="LaButti K."/>
            <person name="Ohm R.A."/>
            <person name="Kues U."/>
            <person name="Blanchette R.A."/>
            <person name="Grigoriev I.V."/>
            <person name="Minto R.E."/>
            <person name="Hibbett D.S."/>
        </authorList>
    </citation>
    <scope>NUCLEOTIDE SEQUENCE [LARGE SCALE GENOMIC DNA]</scope>
    <source>
        <strain evidence="3 4">FP15055 ss-10</strain>
    </source>
</reference>
<dbReference type="Gene3D" id="3.20.20.80">
    <property type="entry name" value="Glycosidases"/>
    <property type="match status" value="1"/>
</dbReference>
<dbReference type="GO" id="GO:0005576">
    <property type="term" value="C:extracellular region"/>
    <property type="evidence" value="ECO:0007669"/>
    <property type="project" value="UniProtKB-SubCell"/>
</dbReference>
<feature type="chain" id="PRO_5002317252" evidence="2">
    <location>
        <begin position="19"/>
        <end position="565"/>
    </location>
</feature>
<proteinExistence type="predicted"/>
<accession>A0A0D7BC77</accession>
<dbReference type="InterPro" id="IPR017853">
    <property type="entry name" value="GH"/>
</dbReference>
<feature type="compositionally biased region" description="Basic and acidic residues" evidence="1">
    <location>
        <begin position="316"/>
        <end position="335"/>
    </location>
</feature>
<dbReference type="PANTHER" id="PTHR31451:SF39">
    <property type="entry name" value="MANNAN ENDO-1,4-BETA-MANNOSIDASE 1"/>
    <property type="match status" value="1"/>
</dbReference>
<name>A0A0D7BC77_9AGAR</name>
<dbReference type="Proteomes" id="UP000054007">
    <property type="component" value="Unassembled WGS sequence"/>
</dbReference>
<protein>
    <submittedName>
        <fullName evidence="3">Glycoside hydrolase family 5 protein</fullName>
    </submittedName>
</protein>
<organism evidence="3 4">
    <name type="scientific">Cylindrobasidium torrendii FP15055 ss-10</name>
    <dbReference type="NCBI Taxonomy" id="1314674"/>
    <lineage>
        <taxon>Eukaryota</taxon>
        <taxon>Fungi</taxon>
        <taxon>Dikarya</taxon>
        <taxon>Basidiomycota</taxon>
        <taxon>Agaricomycotina</taxon>
        <taxon>Agaricomycetes</taxon>
        <taxon>Agaricomycetidae</taxon>
        <taxon>Agaricales</taxon>
        <taxon>Marasmiineae</taxon>
        <taxon>Physalacriaceae</taxon>
        <taxon>Cylindrobasidium</taxon>
    </lineage>
</organism>
<dbReference type="STRING" id="1314674.A0A0D7BC77"/>
<feature type="region of interest" description="Disordered" evidence="1">
    <location>
        <begin position="293"/>
        <end position="339"/>
    </location>
</feature>
<evidence type="ECO:0000256" key="1">
    <source>
        <dbReference type="SAM" id="MobiDB-lite"/>
    </source>
</evidence>
<dbReference type="PANTHER" id="PTHR31451">
    <property type="match status" value="1"/>
</dbReference>
<sequence length="565" mass="60968">MHFVSVLSVLAVCSFVSALKFPTPTTNTKRGDGGFLTTDSEGSLTLNGEKYPYIAFEAHWLATLFNEKDVDSVLKDLASFGVTNVVVPAYNVVNENNKPGDDEVDATWLQLVNSDGSITVNEGENGFKRLDKLVSIAKTHNIRIDFTLSHNYDPRAVVATSSNPGTGIVDGFNTTRPRNYLRNDFGGVDFLSASLGSKTHDIFTNDKITASYKEIVKCIVERYKDETTVGSWTPLKDAQCGGTLDKDPSCSTTVISQWHNDISEYIGTLDPNHIVVASSTGYECPDCTKLYNAPPAPQPSSAPGATRRSPKSRSKAILERRERAKRSRAEARRNEIQAGDRSGVKIRGRWVSSGVTGRQSNQVVPGITDGSSGVDSVDLGNSAAGALISSYLPFEHEYFVDQDNTDIENIRKLGNEWIHRQASIRDQLNKAKPVYITMGLPVSNFSDFFVYGNSSVNYIDSHTGLAARQQNVIGVPTSSRDSLLQTWFSTAAGSNVHLVIQGAGANGVSSSPGTSYSNDNDSTSSSDNSDSTTSSPNDGYNIVANGNSDSGAQNIIRQASINLIG</sequence>
<feature type="compositionally biased region" description="Low complexity" evidence="1">
    <location>
        <begin position="514"/>
        <end position="538"/>
    </location>
</feature>
<dbReference type="InterPro" id="IPR045053">
    <property type="entry name" value="MAN-like"/>
</dbReference>
<feature type="region of interest" description="Disordered" evidence="1">
    <location>
        <begin position="506"/>
        <end position="548"/>
    </location>
</feature>
<dbReference type="EMBL" id="KN880509">
    <property type="protein sequence ID" value="KIY68123.1"/>
    <property type="molecule type" value="Genomic_DNA"/>
</dbReference>
<keyword evidence="2" id="KW-0732">Signal</keyword>
<evidence type="ECO:0000313" key="3">
    <source>
        <dbReference type="EMBL" id="KIY68123.1"/>
    </source>
</evidence>
<dbReference type="OrthoDB" id="406631at2759"/>
<evidence type="ECO:0000256" key="2">
    <source>
        <dbReference type="SAM" id="SignalP"/>
    </source>
</evidence>